<protein>
    <submittedName>
        <fullName evidence="1">Uncharacterized protein</fullName>
    </submittedName>
</protein>
<name>A0ACC2DQX1_DIPCM</name>
<organism evidence="1 2">
    <name type="scientific">Diphasiastrum complanatum</name>
    <name type="common">Issler's clubmoss</name>
    <name type="synonym">Lycopodium complanatum</name>
    <dbReference type="NCBI Taxonomy" id="34168"/>
    <lineage>
        <taxon>Eukaryota</taxon>
        <taxon>Viridiplantae</taxon>
        <taxon>Streptophyta</taxon>
        <taxon>Embryophyta</taxon>
        <taxon>Tracheophyta</taxon>
        <taxon>Lycopodiopsida</taxon>
        <taxon>Lycopodiales</taxon>
        <taxon>Lycopodiaceae</taxon>
        <taxon>Lycopodioideae</taxon>
        <taxon>Diphasiastrum</taxon>
    </lineage>
</organism>
<dbReference type="Proteomes" id="UP001162992">
    <property type="component" value="Chromosome 5"/>
</dbReference>
<accession>A0ACC2DQX1</accession>
<sequence>MEDVATSFKYNRVLKNGIVEYLKSISGEEKLQYDEVAKKYNITKELYDKMYSWSKDWMKESINKAKKKTHLPEVVNNELRLAHVKAFGVQQRLHFERPWRVFNTRELISCFTDVIDACGDSNDIGLVLVDTTSQGPQYEWITYAFKRLVECIASIILGDSYVLDALVPYTPVLSALDTTLRHIVGSVHLEYGSYTRGDACEKRYTSSHDLVVLMAMISKTEDKTIWDALISNEVPSIIYDEDESEEEKESPSESMITSKTKFGLFEKPITYESCALSGGCTSKYRKDHTFFSMLVSSFCQHGKVVVDAFTGGFALREALHSERKTIVFVNNSSEKDLLERYASMMVESLSEIMPSIKAWGGRWEVQTKVEANYLLHVKLSHCLQISLEILLKPQRTLICSICKKVMLALMMLLKIIMITL</sequence>
<keyword evidence="2" id="KW-1185">Reference proteome</keyword>
<evidence type="ECO:0000313" key="2">
    <source>
        <dbReference type="Proteomes" id="UP001162992"/>
    </source>
</evidence>
<comment type="caution">
    <text evidence="1">The sequence shown here is derived from an EMBL/GenBank/DDBJ whole genome shotgun (WGS) entry which is preliminary data.</text>
</comment>
<gene>
    <name evidence="1" type="ORF">O6H91_05G094400</name>
</gene>
<proteinExistence type="predicted"/>
<dbReference type="EMBL" id="CM055096">
    <property type="protein sequence ID" value="KAJ7556694.1"/>
    <property type="molecule type" value="Genomic_DNA"/>
</dbReference>
<evidence type="ECO:0000313" key="1">
    <source>
        <dbReference type="EMBL" id="KAJ7556694.1"/>
    </source>
</evidence>
<reference evidence="2" key="1">
    <citation type="journal article" date="2024" name="Proc. Natl. Acad. Sci. U.S.A.">
        <title>Extraordinary preservation of gene collinearity over three hundred million years revealed in homosporous lycophytes.</title>
        <authorList>
            <person name="Li C."/>
            <person name="Wickell D."/>
            <person name="Kuo L.Y."/>
            <person name="Chen X."/>
            <person name="Nie B."/>
            <person name="Liao X."/>
            <person name="Peng D."/>
            <person name="Ji J."/>
            <person name="Jenkins J."/>
            <person name="Williams M."/>
            <person name="Shu S."/>
            <person name="Plott C."/>
            <person name="Barry K."/>
            <person name="Rajasekar S."/>
            <person name="Grimwood J."/>
            <person name="Han X."/>
            <person name="Sun S."/>
            <person name="Hou Z."/>
            <person name="He W."/>
            <person name="Dai G."/>
            <person name="Sun C."/>
            <person name="Schmutz J."/>
            <person name="Leebens-Mack J.H."/>
            <person name="Li F.W."/>
            <person name="Wang L."/>
        </authorList>
    </citation>
    <scope>NUCLEOTIDE SEQUENCE [LARGE SCALE GENOMIC DNA]</scope>
    <source>
        <strain evidence="2">cv. PW_Plant_1</strain>
    </source>
</reference>